<feature type="non-terminal residue" evidence="2">
    <location>
        <position position="1"/>
    </location>
</feature>
<name>A0A026W8E6_OOCBI</name>
<proteinExistence type="predicted"/>
<evidence type="ECO:0000256" key="1">
    <source>
        <dbReference type="SAM" id="MobiDB-lite"/>
    </source>
</evidence>
<dbReference type="AlphaFoldDB" id="A0A026W8E6"/>
<protein>
    <submittedName>
        <fullName evidence="2">Uncharacterized protein</fullName>
    </submittedName>
</protein>
<dbReference type="EMBL" id="KK107347">
    <property type="protein sequence ID" value="EZA52330.1"/>
    <property type="molecule type" value="Genomic_DNA"/>
</dbReference>
<gene>
    <name evidence="2" type="ORF">X777_09000</name>
</gene>
<organism evidence="2 3">
    <name type="scientific">Ooceraea biroi</name>
    <name type="common">Clonal raider ant</name>
    <name type="synonym">Cerapachys biroi</name>
    <dbReference type="NCBI Taxonomy" id="2015173"/>
    <lineage>
        <taxon>Eukaryota</taxon>
        <taxon>Metazoa</taxon>
        <taxon>Ecdysozoa</taxon>
        <taxon>Arthropoda</taxon>
        <taxon>Hexapoda</taxon>
        <taxon>Insecta</taxon>
        <taxon>Pterygota</taxon>
        <taxon>Neoptera</taxon>
        <taxon>Endopterygota</taxon>
        <taxon>Hymenoptera</taxon>
        <taxon>Apocrita</taxon>
        <taxon>Aculeata</taxon>
        <taxon>Formicoidea</taxon>
        <taxon>Formicidae</taxon>
        <taxon>Dorylinae</taxon>
        <taxon>Ooceraea</taxon>
    </lineage>
</organism>
<accession>A0A026W8E6</accession>
<evidence type="ECO:0000313" key="3">
    <source>
        <dbReference type="Proteomes" id="UP000053097"/>
    </source>
</evidence>
<sequence>TATMTTMPMTMSSVTTAAAAVTKNHPDMKSRMCRHGSSWPDNDPDANYSDGAETASRQDTMLRCARWRDSSSPDGVVLEDNGGVTILKAC</sequence>
<evidence type="ECO:0000313" key="2">
    <source>
        <dbReference type="EMBL" id="EZA52330.1"/>
    </source>
</evidence>
<reference evidence="2 3" key="1">
    <citation type="journal article" date="2014" name="Curr. Biol.">
        <title>The genome of the clonal raider ant Cerapachys biroi.</title>
        <authorList>
            <person name="Oxley P.R."/>
            <person name="Ji L."/>
            <person name="Fetter-Pruneda I."/>
            <person name="McKenzie S.K."/>
            <person name="Li C."/>
            <person name="Hu H."/>
            <person name="Zhang G."/>
            <person name="Kronauer D.J."/>
        </authorList>
    </citation>
    <scope>NUCLEOTIDE SEQUENCE [LARGE SCALE GENOMIC DNA]</scope>
</reference>
<keyword evidence="3" id="KW-1185">Reference proteome</keyword>
<feature type="region of interest" description="Disordered" evidence="1">
    <location>
        <begin position="22"/>
        <end position="55"/>
    </location>
</feature>
<dbReference type="Proteomes" id="UP000053097">
    <property type="component" value="Unassembled WGS sequence"/>
</dbReference>